<dbReference type="Gene3D" id="1.10.287.470">
    <property type="entry name" value="Helix hairpin bin"/>
    <property type="match status" value="1"/>
</dbReference>
<name>A0A7C3GKW3_9PROT</name>
<dbReference type="AlphaFoldDB" id="A0A7C3GKW3"/>
<dbReference type="GO" id="GO:0005886">
    <property type="term" value="C:plasma membrane"/>
    <property type="evidence" value="ECO:0007669"/>
    <property type="project" value="TreeGrafter"/>
</dbReference>
<organism evidence="3">
    <name type="scientific">Hellea balneolensis</name>
    <dbReference type="NCBI Taxonomy" id="287478"/>
    <lineage>
        <taxon>Bacteria</taxon>
        <taxon>Pseudomonadati</taxon>
        <taxon>Pseudomonadota</taxon>
        <taxon>Alphaproteobacteria</taxon>
        <taxon>Maricaulales</taxon>
        <taxon>Robiginitomaculaceae</taxon>
        <taxon>Hellea</taxon>
    </lineage>
</organism>
<dbReference type="EMBL" id="DRMN01000116">
    <property type="protein sequence ID" value="HFB54618.1"/>
    <property type="molecule type" value="Genomic_DNA"/>
</dbReference>
<dbReference type="PANTHER" id="PTHR30158">
    <property type="entry name" value="ACRA/E-RELATED COMPONENT OF DRUG EFFLUX TRANSPORTER"/>
    <property type="match status" value="1"/>
</dbReference>
<dbReference type="SUPFAM" id="SSF111369">
    <property type="entry name" value="HlyD-like secretion proteins"/>
    <property type="match status" value="1"/>
</dbReference>
<evidence type="ECO:0000256" key="1">
    <source>
        <dbReference type="SAM" id="Phobius"/>
    </source>
</evidence>
<keyword evidence="1" id="KW-0472">Membrane</keyword>
<keyword evidence="1" id="KW-1133">Transmembrane helix</keyword>
<proteinExistence type="predicted"/>
<dbReference type="InterPro" id="IPR058625">
    <property type="entry name" value="MdtA-like_BSH"/>
</dbReference>
<protein>
    <submittedName>
        <fullName evidence="3">Efflux RND transporter periplasmic adaptor subunit</fullName>
    </submittedName>
</protein>
<evidence type="ECO:0000259" key="2">
    <source>
        <dbReference type="Pfam" id="PF25917"/>
    </source>
</evidence>
<gene>
    <name evidence="3" type="ORF">ENJ46_01735</name>
</gene>
<keyword evidence="1" id="KW-0812">Transmembrane</keyword>
<reference evidence="3" key="1">
    <citation type="journal article" date="2020" name="mSystems">
        <title>Genome- and Community-Level Interaction Insights into Carbon Utilization and Element Cycling Functions of Hydrothermarchaeota in Hydrothermal Sediment.</title>
        <authorList>
            <person name="Zhou Z."/>
            <person name="Liu Y."/>
            <person name="Xu W."/>
            <person name="Pan J."/>
            <person name="Luo Z.H."/>
            <person name="Li M."/>
        </authorList>
    </citation>
    <scope>NUCLEOTIDE SEQUENCE [LARGE SCALE GENOMIC DNA]</scope>
    <source>
        <strain evidence="3">HyVt-489</strain>
    </source>
</reference>
<dbReference type="PANTHER" id="PTHR30158:SF24">
    <property type="entry name" value="HLYD FAMILY SECRETION PROTEIN"/>
    <property type="match status" value="1"/>
</dbReference>
<comment type="caution">
    <text evidence="3">The sequence shown here is derived from an EMBL/GenBank/DDBJ whole genome shotgun (WGS) entry which is preliminary data.</text>
</comment>
<dbReference type="Pfam" id="PF25917">
    <property type="entry name" value="BSH_RND"/>
    <property type="match status" value="1"/>
</dbReference>
<feature type="transmembrane region" description="Helical" evidence="1">
    <location>
        <begin position="16"/>
        <end position="39"/>
    </location>
</feature>
<sequence length="236" mass="25701">MSVNVEREAGGLLRKILVIVIPILIILAFVIVSSILKAMKPEPEVKKRSRPVLAVMATMAVSDTVRLNVNVQGETRPRTEIDLVPEVAGKIVYVSPKFLSGGLFAKGDVLYKIDSANFDVAVIRAQASVARAQQVLTREEAEGEIARQDWADLSDGKTASDLTLRKPQLLEAQAGLQSALADLQNAQLNLKRATVRAPFAGRVREKLVDLGQYVGPGTKLGRIFSTDYTEIRLALN</sequence>
<accession>A0A7C3GKW3</accession>
<dbReference type="Gene3D" id="2.40.50.100">
    <property type="match status" value="1"/>
</dbReference>
<evidence type="ECO:0000313" key="3">
    <source>
        <dbReference type="EMBL" id="HFB54618.1"/>
    </source>
</evidence>
<feature type="non-terminal residue" evidence="3">
    <location>
        <position position="236"/>
    </location>
</feature>
<dbReference type="Proteomes" id="UP000886042">
    <property type="component" value="Unassembled WGS sequence"/>
</dbReference>
<dbReference type="GO" id="GO:0046677">
    <property type="term" value="P:response to antibiotic"/>
    <property type="evidence" value="ECO:0007669"/>
    <property type="project" value="TreeGrafter"/>
</dbReference>
<feature type="domain" description="Multidrug resistance protein MdtA-like barrel-sandwich hybrid" evidence="2">
    <location>
        <begin position="81"/>
        <end position="220"/>
    </location>
</feature>